<dbReference type="GO" id="GO:0010389">
    <property type="term" value="P:regulation of G2/M transition of mitotic cell cycle"/>
    <property type="evidence" value="ECO:0007669"/>
    <property type="project" value="TreeGrafter"/>
</dbReference>
<evidence type="ECO:0000256" key="2">
    <source>
        <dbReference type="SAM" id="MobiDB-lite"/>
    </source>
</evidence>
<dbReference type="Pfam" id="PF10490">
    <property type="entry name" value="CENP-F_C_Rb_bdg"/>
    <property type="match status" value="1"/>
</dbReference>
<feature type="coiled-coil region" evidence="1">
    <location>
        <begin position="2042"/>
        <end position="2134"/>
    </location>
</feature>
<evidence type="ECO:0000256" key="1">
    <source>
        <dbReference type="SAM" id="Coils"/>
    </source>
</evidence>
<dbReference type="GO" id="GO:0051310">
    <property type="term" value="P:metaphase chromosome alignment"/>
    <property type="evidence" value="ECO:0007669"/>
    <property type="project" value="TreeGrafter"/>
</dbReference>
<evidence type="ECO:0000313" key="7">
    <source>
        <dbReference type="Proteomes" id="UP001221898"/>
    </source>
</evidence>
<dbReference type="Pfam" id="PF10473">
    <property type="entry name" value="CENP-F_leu_zip"/>
    <property type="match status" value="2"/>
</dbReference>
<feature type="domain" description="Kinetochore protein Cenp-F/LEK1 Rb protein-binding" evidence="5">
    <location>
        <begin position="2222"/>
        <end position="2261"/>
    </location>
</feature>
<protein>
    <recommendedName>
        <fullName evidence="8">Centromere protein F</fullName>
    </recommendedName>
</protein>
<feature type="compositionally biased region" description="Low complexity" evidence="2">
    <location>
        <begin position="250"/>
        <end position="266"/>
    </location>
</feature>
<dbReference type="GO" id="GO:0005634">
    <property type="term" value="C:nucleus"/>
    <property type="evidence" value="ECO:0007669"/>
    <property type="project" value="TreeGrafter"/>
</dbReference>
<dbReference type="InterPro" id="IPR019513">
    <property type="entry name" value="Centromere_CenpF_leu-rich_rpt"/>
</dbReference>
<comment type="caution">
    <text evidence="6">The sequence shown here is derived from an EMBL/GenBank/DDBJ whole genome shotgun (WGS) entry which is preliminary data.</text>
</comment>
<dbReference type="InterPro" id="IPR018463">
    <property type="entry name" value="Centromere_CenpF_N"/>
</dbReference>
<dbReference type="PANTHER" id="PTHR18874">
    <property type="entry name" value="CMF/LEK/CENP CELL DIVISION-RELATED"/>
    <property type="match status" value="1"/>
</dbReference>
<dbReference type="GO" id="GO:0042803">
    <property type="term" value="F:protein homodimerization activity"/>
    <property type="evidence" value="ECO:0007669"/>
    <property type="project" value="InterPro"/>
</dbReference>
<sequence>MSWALEEWKDGLPGKALQKIREIEGQLDKLKKERQQKQFQLDSLEAALQKQKQKVDQEKNEAVSLKKENQSLLESCDSLEKVRQKVTHELHVKEQQVNFLEGQLSSSKRQIEKLEQENKRYKSELDRSQSSHAVDLQPYSTPQKTFAAPITPNYRQHGSKFEDLQDKYNKEVEERKRLEAELKVMQVKAVNQSCVSHKDIARQQTQSSIFPWQQEQTPSRQSHSFMETPLKRKTGNSSFMWEQQETPLKQNSRNASASQSDSASTQAIEQLRTANQDLKLKVSELELRLQTQDKEMKNQLNKFKEIQSQLDNARRDLCEKDRTLSKSKDELSKMSTQYDQSVTKCSAMEQKLKQVTEEMNCQRHNAESSRSALEQKIKDQERESQKELAQLQNAQHALDQQFNQMKTKMSQELQQAKKDHNILQFDIDKVMTQKSSLERDLEELKQKLFRSEQALQTTQSKEMDLKKNFEEMQREKNGLSCQVEQGTKRTTQIEEELKATKQTLKESHSMVEDLKAKTQAQNEELKGLQIKMENLSRSFAEDLENLKKMHAQLEAEKQNEIKNQKTEIELMANKQSALEKEHQDLQQSFNSKQNECVELKNENESVLSWKNEKENLINNIETDRESMLSKIHELEKSLDSLGDVHRDLNEKMQNLENEKRHMLCQVDSLKGEILNKCMELEEKGRTYEELQKRSEESDQKHSKDMENTMVQITLLQGKVTQLDSRLKQETERVEKAEQSLSEVSSQYESACDLLKSKDSVLELKENEIAHLGDSLVQAVSQQEQQMAKFTEEKHSLIQQHEESLLKKNEEAEQAKLNYEKSQQDVLILQDQVVALESALKLHKRFSVELQSKHEELSKVKDDLQAKILEAKKSQEDILQEMRVLTAQAKSAVSLQEQCSSLSVEIEESNTALQSLTEALNQKEHELQTLGTSAEELQMKLDESKIKACSLENDNLHLKEKLHMLEKEAEVVSTKNESLQQAHNTLCGEKAVLLKENAILLTAIAEKEDEADNFESCDNKLESLQVKQEKVTSSSEQLSGDHVDSLSAAEDLQRKSVELEELSHAFEEAVRTLEGQMEAQRQASKTEIGDLKGLLDNAQNNLERLQQQHACEMKNWQQKTVDVRLEMDVKLAEERRRCVFLYTELESARLQMQGIDLRSRSLCVDNNECLLQPQKVNERKPEDLEEVAEFHTSSIRPLADMSNTVTEYASSRPLNEKDIFTLLDGKTVTQSCAVIAVDKHPDQGHLENLEENKKTVQKLQEELQTLRCQLELFTNEAASKKDLCNEMEDKMHKLEAEKSDSIDRLNAAIQEKRRLGVHLAELQEEVCSLKLQLQTSKYQLSDVMEMLENLEMAKGNWDDKFFHLENELKRARSEKANLEKHILSMEADMEEMQVKSERLQVELDASQKVGANFEQRLNVAWTEERQLKRELLSCTEEKENTDQTLSEWKIKAQQLEMNSCETRDLIKILEEDIRKGKRESEMASFNLDSLRKEKEQLLQQFQILERTIGLLNAEKESLLKEVSQFKEEQLTVARCSESMVSKIQLLEEENLRLSQTLESSLLEKGEIASRLNSTQEEVTQMRAGIEKLKVRIEADERKKRHMNELLKAAQRKSDSLQDSVEKLEREKDMTEQSLEDAILQAETAKTELEDLETEKAELTKTIEEVTMELGDLRGEKQRLERELVEKNEQFDYLQKSALVATANLKRVEKEMEEAERNRESTFENLKSQLRTLDCQLQACQSTLESAHVKEQGLAGQVSSLETERVALSLKLQEAEKLQTDLQTVNQSLKEECEAKQHEIRECKENDERYQHKVAELQMLRQMTEEKLSFIEGERAELEIEKMRLQSSSTEWEQKAQRQSTEGEVMQCTITSLEGNVKQLEDSLEATKLANAELTETMNTLQDHNLRLQSEMGEAEEMRSTFEQERLTLASELQSSQQQADNYKLSLEVLASEKEELRRNLDSTEKNLTQEIEEKEASHKQLLNKVQQQYKVELQMVKEELTAAEGEASKLLKEISILKSSKEELNSVLKERESKLEFSDKTKVDELNSKVASLLKEKDTALSKMNLWMKSCKQLEKEKQALLEENEQQGALITTLENSHKQGEGGCLVEDLQAEIMELKEALEDKTREADEGVEKYCNLMVSVHKLEQINEGLSSRLAQLARGRKFTASENRPHDEDGQSPSLGKRQRAEQPEVRGVTMKTQEVLRQVSKRICAGIAPHAPTEDDFRPEGLPELVQKGFADIPMGEKSPFIVRRTTAQRCSPRLAARRSASNTPDISVVSPKPPAEGSKHQNETKLHVAPAGNVSGVLAPVGNSLKTQAFESPVANTEGRKGRGSLSTNKTPEQSSKHRQAMTPAKQDENCPVQ</sequence>
<feature type="coiled-coil region" evidence="1">
    <location>
        <begin position="779"/>
        <end position="880"/>
    </location>
</feature>
<feature type="compositionally biased region" description="Polar residues" evidence="2">
    <location>
        <begin position="211"/>
        <end position="225"/>
    </location>
</feature>
<dbReference type="Pfam" id="PF10481">
    <property type="entry name" value="CENP-F_N"/>
    <property type="match status" value="1"/>
</dbReference>
<feature type="coiled-coil region" evidence="1">
    <location>
        <begin position="1756"/>
        <end position="2012"/>
    </location>
</feature>
<gene>
    <name evidence="6" type="ORF">AAFF_G00361660</name>
</gene>
<evidence type="ECO:0008006" key="8">
    <source>
        <dbReference type="Google" id="ProtNLM"/>
    </source>
</evidence>
<organism evidence="6 7">
    <name type="scientific">Aldrovandia affinis</name>
    <dbReference type="NCBI Taxonomy" id="143900"/>
    <lineage>
        <taxon>Eukaryota</taxon>
        <taxon>Metazoa</taxon>
        <taxon>Chordata</taxon>
        <taxon>Craniata</taxon>
        <taxon>Vertebrata</taxon>
        <taxon>Euteleostomi</taxon>
        <taxon>Actinopterygii</taxon>
        <taxon>Neopterygii</taxon>
        <taxon>Teleostei</taxon>
        <taxon>Notacanthiformes</taxon>
        <taxon>Halosauridae</taxon>
        <taxon>Aldrovandia</taxon>
    </lineage>
</organism>
<name>A0AAD7WMZ6_9TELE</name>
<feature type="coiled-coil region" evidence="1">
    <location>
        <begin position="905"/>
        <end position="981"/>
    </location>
</feature>
<evidence type="ECO:0000259" key="5">
    <source>
        <dbReference type="Pfam" id="PF10490"/>
    </source>
</evidence>
<feature type="region of interest" description="Disordered" evidence="2">
    <location>
        <begin position="211"/>
        <end position="266"/>
    </location>
</feature>
<feature type="region of interest" description="Disordered" evidence="2">
    <location>
        <begin position="360"/>
        <end position="387"/>
    </location>
</feature>
<dbReference type="SUPFAM" id="SSF57997">
    <property type="entry name" value="Tropomyosin"/>
    <property type="match status" value="1"/>
</dbReference>
<dbReference type="GO" id="GO:0000775">
    <property type="term" value="C:chromosome, centromeric region"/>
    <property type="evidence" value="ECO:0007669"/>
    <property type="project" value="InterPro"/>
</dbReference>
<dbReference type="PANTHER" id="PTHR18874:SF10">
    <property type="entry name" value="CENTROMERE PROTEIN F"/>
    <property type="match status" value="1"/>
</dbReference>
<feature type="compositionally biased region" description="Basic and acidic residues" evidence="2">
    <location>
        <begin position="360"/>
        <end position="386"/>
    </location>
</feature>
<feature type="coiled-coil region" evidence="1">
    <location>
        <begin position="1048"/>
        <end position="1114"/>
    </location>
</feature>
<dbReference type="GO" id="GO:0070840">
    <property type="term" value="F:dynein complex binding"/>
    <property type="evidence" value="ECO:0007669"/>
    <property type="project" value="InterPro"/>
</dbReference>
<feature type="region of interest" description="Disordered" evidence="2">
    <location>
        <begin position="1609"/>
        <end position="1631"/>
    </location>
</feature>
<feature type="compositionally biased region" description="Basic and acidic residues" evidence="2">
    <location>
        <begin position="1610"/>
        <end position="1629"/>
    </location>
</feature>
<keyword evidence="1" id="KW-0175">Coiled coil</keyword>
<accession>A0AAD7WMZ6</accession>
<keyword evidence="7" id="KW-1185">Reference proteome</keyword>
<dbReference type="GO" id="GO:0000278">
    <property type="term" value="P:mitotic cell cycle"/>
    <property type="evidence" value="ECO:0007669"/>
    <property type="project" value="TreeGrafter"/>
</dbReference>
<dbReference type="GO" id="GO:0008017">
    <property type="term" value="F:microtubule binding"/>
    <property type="evidence" value="ECO:0007669"/>
    <property type="project" value="InterPro"/>
</dbReference>
<dbReference type="Proteomes" id="UP001221898">
    <property type="component" value="Unassembled WGS sequence"/>
</dbReference>
<feature type="region of interest" description="Disordered" evidence="2">
    <location>
        <begin position="2165"/>
        <end position="2200"/>
    </location>
</feature>
<feature type="coiled-coil region" evidence="1">
    <location>
        <begin position="1245"/>
        <end position="1324"/>
    </location>
</feature>
<evidence type="ECO:0000313" key="6">
    <source>
        <dbReference type="EMBL" id="KAJ8402852.1"/>
    </source>
</evidence>
<dbReference type="InterPro" id="IPR043513">
    <property type="entry name" value="Cenp-F"/>
</dbReference>
<feature type="coiled-coil region" evidence="1">
    <location>
        <begin position="161"/>
        <end position="188"/>
    </location>
</feature>
<feature type="domain" description="Centromere protein Cenp-F leucine-rich repeat-containing" evidence="3">
    <location>
        <begin position="1356"/>
        <end position="1492"/>
    </location>
</feature>
<feature type="region of interest" description="Disordered" evidence="2">
    <location>
        <begin position="2258"/>
        <end position="2363"/>
    </location>
</feature>
<feature type="compositionally biased region" description="Polar residues" evidence="2">
    <location>
        <begin position="235"/>
        <end position="249"/>
    </location>
</feature>
<feature type="coiled-coil region" evidence="1">
    <location>
        <begin position="1360"/>
        <end position="1408"/>
    </location>
</feature>
<proteinExistence type="predicted"/>
<evidence type="ECO:0000259" key="4">
    <source>
        <dbReference type="Pfam" id="PF10481"/>
    </source>
</evidence>
<dbReference type="EMBL" id="JAINUG010000061">
    <property type="protein sequence ID" value="KAJ8402852.1"/>
    <property type="molecule type" value="Genomic_DNA"/>
</dbReference>
<feature type="compositionally biased region" description="Polar residues" evidence="2">
    <location>
        <begin position="2334"/>
        <end position="2343"/>
    </location>
</feature>
<reference evidence="6" key="1">
    <citation type="journal article" date="2023" name="Science">
        <title>Genome structures resolve the early diversification of teleost fishes.</title>
        <authorList>
            <person name="Parey E."/>
            <person name="Louis A."/>
            <person name="Montfort J."/>
            <person name="Bouchez O."/>
            <person name="Roques C."/>
            <person name="Iampietro C."/>
            <person name="Lluch J."/>
            <person name="Castinel A."/>
            <person name="Donnadieu C."/>
            <person name="Desvignes T."/>
            <person name="Floi Bucao C."/>
            <person name="Jouanno E."/>
            <person name="Wen M."/>
            <person name="Mejri S."/>
            <person name="Dirks R."/>
            <person name="Jansen H."/>
            <person name="Henkel C."/>
            <person name="Chen W.J."/>
            <person name="Zahm M."/>
            <person name="Cabau C."/>
            <person name="Klopp C."/>
            <person name="Thompson A.W."/>
            <person name="Robinson-Rechavi M."/>
            <person name="Braasch I."/>
            <person name="Lecointre G."/>
            <person name="Bobe J."/>
            <person name="Postlethwait J.H."/>
            <person name="Berthelot C."/>
            <person name="Roest Crollius H."/>
            <person name="Guiguen Y."/>
        </authorList>
    </citation>
    <scope>NUCLEOTIDE SEQUENCE</scope>
    <source>
        <strain evidence="6">NC1722</strain>
    </source>
</reference>
<feature type="coiled-coil region" evidence="1">
    <location>
        <begin position="20"/>
        <end position="131"/>
    </location>
</feature>
<dbReference type="InterPro" id="IPR018302">
    <property type="entry name" value="CenpF/LEK1_Rb-prot-bd"/>
</dbReference>
<evidence type="ECO:0000259" key="3">
    <source>
        <dbReference type="Pfam" id="PF10473"/>
    </source>
</evidence>
<dbReference type="GO" id="GO:0000922">
    <property type="term" value="C:spindle pole"/>
    <property type="evidence" value="ECO:0007669"/>
    <property type="project" value="TreeGrafter"/>
</dbReference>
<feature type="domain" description="Centromere protein Cenp-F N-terminal" evidence="4">
    <location>
        <begin position="1"/>
        <end position="295"/>
    </location>
</feature>
<feature type="compositionally biased region" description="Basic and acidic residues" evidence="2">
    <location>
        <begin position="2286"/>
        <end position="2295"/>
    </location>
</feature>
<feature type="domain" description="Centromere protein Cenp-F leucine-rich repeat-containing" evidence="3">
    <location>
        <begin position="1594"/>
        <end position="1731"/>
    </location>
</feature>